<dbReference type="Pfam" id="PF00487">
    <property type="entry name" value="FA_desaturase"/>
    <property type="match status" value="1"/>
</dbReference>
<reference evidence="3" key="1">
    <citation type="submission" date="2023-10" db="EMBL/GenBank/DDBJ databases">
        <authorList>
            <person name="Ran Z."/>
        </authorList>
    </citation>
    <scope>NUCLEOTIDE SEQUENCE</scope>
</reference>
<feature type="transmembrane region" description="Helical" evidence="1">
    <location>
        <begin position="231"/>
        <end position="249"/>
    </location>
</feature>
<dbReference type="InterPro" id="IPR012171">
    <property type="entry name" value="Fatty_acid_desaturase"/>
</dbReference>
<proteinExistence type="evidence at transcript level"/>
<feature type="domain" description="Fatty acid desaturase" evidence="2">
    <location>
        <begin position="79"/>
        <end position="318"/>
    </location>
</feature>
<organism evidence="3">
    <name type="scientific">Sinonovacula constricta</name>
    <name type="common">Razor clam</name>
    <dbReference type="NCBI Taxonomy" id="98310"/>
    <lineage>
        <taxon>Eukaryota</taxon>
        <taxon>Metazoa</taxon>
        <taxon>Spiralia</taxon>
        <taxon>Lophotrochozoa</taxon>
        <taxon>Mollusca</taxon>
        <taxon>Bivalvia</taxon>
        <taxon>Autobranchia</taxon>
        <taxon>Heteroconchia</taxon>
        <taxon>Euheterodonta</taxon>
        <taxon>Imparidentia</taxon>
        <taxon>Neoheterodontei</taxon>
        <taxon>Cardiida</taxon>
        <taxon>Tellinoidea</taxon>
        <taxon>Solecurtidae</taxon>
        <taxon>Sinonovacula</taxon>
    </lineage>
</organism>
<keyword evidence="1" id="KW-0472">Membrane</keyword>
<name>A0AB38ZLQ3_SINCO</name>
<protein>
    <submittedName>
        <fullName evidence="3">Omegax b desaturase</fullName>
    </submittedName>
</protein>
<keyword evidence="1" id="KW-1133">Transmembrane helix</keyword>
<dbReference type="GO" id="GO:0016491">
    <property type="term" value="F:oxidoreductase activity"/>
    <property type="evidence" value="ECO:0007669"/>
    <property type="project" value="InterPro"/>
</dbReference>
<feature type="transmembrane region" description="Helical" evidence="1">
    <location>
        <begin position="198"/>
        <end position="219"/>
    </location>
</feature>
<dbReference type="AlphaFoldDB" id="A0AB38ZLQ3"/>
<dbReference type="GO" id="GO:0006629">
    <property type="term" value="P:lipid metabolic process"/>
    <property type="evidence" value="ECO:0007669"/>
    <property type="project" value="InterPro"/>
</dbReference>
<dbReference type="EMBL" id="OR702563">
    <property type="protein sequence ID" value="XAO13172.1"/>
    <property type="molecule type" value="mRNA"/>
</dbReference>
<feature type="transmembrane region" description="Helical" evidence="1">
    <location>
        <begin position="80"/>
        <end position="97"/>
    </location>
</feature>
<dbReference type="InterPro" id="IPR005804">
    <property type="entry name" value="FA_desaturase_dom"/>
</dbReference>
<evidence type="ECO:0000313" key="3">
    <source>
        <dbReference type="EMBL" id="XAO13172.1"/>
    </source>
</evidence>
<feature type="transmembrane region" description="Helical" evidence="1">
    <location>
        <begin position="42"/>
        <end position="60"/>
    </location>
</feature>
<dbReference type="CDD" id="cd03507">
    <property type="entry name" value="Delta12-FADS-like"/>
    <property type="match status" value="1"/>
</dbReference>
<evidence type="ECO:0000259" key="2">
    <source>
        <dbReference type="Pfam" id="PF00487"/>
    </source>
</evidence>
<accession>A0AB38ZLQ3</accession>
<dbReference type="PANTHER" id="PTHR32100">
    <property type="entry name" value="OMEGA-6 FATTY ACID DESATURASE, CHLOROPLASTIC"/>
    <property type="match status" value="1"/>
</dbReference>
<keyword evidence="1" id="KW-0812">Transmembrane</keyword>
<evidence type="ECO:0000256" key="1">
    <source>
        <dbReference type="SAM" id="Phobius"/>
    </source>
</evidence>
<feature type="transmembrane region" description="Helical" evidence="1">
    <location>
        <begin position="159"/>
        <end position="177"/>
    </location>
</feature>
<sequence>MDRKQRDNGQDSSNEESGVQKKFPTIVQIKDAIPNRLFESSLLLSLYYVAKDFVCILAVYKTMLLLEYLMPTVSFFLFPAYWYIQGTLFMAIFVLGHDCGHSSFSRYDLLNDFLGTLLHTFVCTPYYPWKLSHKNHHKNTGNIDKDEVFYPVRSKDFNGNNFVFLFGLGLGWFIYLIRGYSPRNICHLNPFEHMFSRHVTGCVLSLSALIGWMTCLYHFACSAGIMGLVKYYVIPEAVFASWLLIVTFLHHIEEGTPWYSDDSWNYVKGQLSSVDRRYGWAHDVIHNIGTHQIHHLFSKIPHYHLEEATRHFRKSFPSLARSRDDSILPSMVRMFRKFTSQMVIGDDQDVHVYK</sequence>